<dbReference type="InterPro" id="IPR037523">
    <property type="entry name" value="VOC_core"/>
</dbReference>
<dbReference type="AlphaFoldDB" id="A0A1G7J7P4"/>
<protein>
    <recommendedName>
        <fullName evidence="1">VOC domain-containing protein</fullName>
    </recommendedName>
</protein>
<gene>
    <name evidence="2" type="ORF">SAMN05660662_1346</name>
</gene>
<evidence type="ECO:0000313" key="3">
    <source>
        <dbReference type="Proteomes" id="UP000199406"/>
    </source>
</evidence>
<dbReference type="OrthoDB" id="9798430at2"/>
<sequence>MGRPVAMFEIVSAQPARAKEFYAGLFEWSVDEDPDWGGYALVDTAADEPTIPGGIGPSMEDGDTGVKIYVRVDDLPTYLERAERLGGRRLVEPTELPGGFGTFAVLADPDGNPVGLWA</sequence>
<dbReference type="RefSeq" id="WP_091764443.1">
    <property type="nucleotide sequence ID" value="NZ_FNBT01000002.1"/>
</dbReference>
<dbReference type="InterPro" id="IPR029068">
    <property type="entry name" value="Glyas_Bleomycin-R_OHBP_Dase"/>
</dbReference>
<reference evidence="3" key="1">
    <citation type="submission" date="2016-10" db="EMBL/GenBank/DDBJ databases">
        <authorList>
            <person name="Varghese N."/>
            <person name="Submissions S."/>
        </authorList>
    </citation>
    <scope>NUCLEOTIDE SEQUENCE [LARGE SCALE GENOMIC DNA]</scope>
    <source>
        <strain evidence="3">DSM 44268</strain>
    </source>
</reference>
<organism evidence="2 3">
    <name type="scientific">Blastococcus aurantiacus</name>
    <dbReference type="NCBI Taxonomy" id="1550231"/>
    <lineage>
        <taxon>Bacteria</taxon>
        <taxon>Bacillati</taxon>
        <taxon>Actinomycetota</taxon>
        <taxon>Actinomycetes</taxon>
        <taxon>Geodermatophilales</taxon>
        <taxon>Geodermatophilaceae</taxon>
        <taxon>Blastococcus</taxon>
    </lineage>
</organism>
<dbReference type="CDD" id="cd07247">
    <property type="entry name" value="SgaA_N_like"/>
    <property type="match status" value="1"/>
</dbReference>
<dbReference type="Gene3D" id="3.10.180.10">
    <property type="entry name" value="2,3-Dihydroxybiphenyl 1,2-Dioxygenase, domain 1"/>
    <property type="match status" value="1"/>
</dbReference>
<dbReference type="PANTHER" id="PTHR33993">
    <property type="entry name" value="GLYOXALASE-RELATED"/>
    <property type="match status" value="1"/>
</dbReference>
<name>A0A1G7J7P4_9ACTN</name>
<dbReference type="Proteomes" id="UP000199406">
    <property type="component" value="Unassembled WGS sequence"/>
</dbReference>
<evidence type="ECO:0000259" key="1">
    <source>
        <dbReference type="PROSITE" id="PS51819"/>
    </source>
</evidence>
<dbReference type="PROSITE" id="PS51819">
    <property type="entry name" value="VOC"/>
    <property type="match status" value="1"/>
</dbReference>
<dbReference type="InterPro" id="IPR052164">
    <property type="entry name" value="Anthracycline_SecMetBiosynth"/>
</dbReference>
<proteinExistence type="predicted"/>
<dbReference type="PANTHER" id="PTHR33993:SF14">
    <property type="entry name" value="GB|AAF24581.1"/>
    <property type="match status" value="1"/>
</dbReference>
<keyword evidence="3" id="KW-1185">Reference proteome</keyword>
<dbReference type="Pfam" id="PF18029">
    <property type="entry name" value="Glyoxalase_6"/>
    <property type="match status" value="1"/>
</dbReference>
<dbReference type="STRING" id="1550231.SAMN05660662_1346"/>
<evidence type="ECO:0000313" key="2">
    <source>
        <dbReference type="EMBL" id="SDF20896.1"/>
    </source>
</evidence>
<dbReference type="InterPro" id="IPR041581">
    <property type="entry name" value="Glyoxalase_6"/>
</dbReference>
<dbReference type="EMBL" id="FNBT01000002">
    <property type="protein sequence ID" value="SDF20896.1"/>
    <property type="molecule type" value="Genomic_DNA"/>
</dbReference>
<feature type="domain" description="VOC" evidence="1">
    <location>
        <begin position="4"/>
        <end position="118"/>
    </location>
</feature>
<accession>A0A1G7J7P4</accession>
<dbReference type="SUPFAM" id="SSF54593">
    <property type="entry name" value="Glyoxalase/Bleomycin resistance protein/Dihydroxybiphenyl dioxygenase"/>
    <property type="match status" value="1"/>
</dbReference>